<keyword evidence="2" id="KW-0328">Glycosyltransferase</keyword>
<dbReference type="EC" id="2.4.1.290" evidence="2"/>
<proteinExistence type="predicted"/>
<keyword evidence="2" id="KW-0808">Transferase</keyword>
<dbReference type="Proteomes" id="UP000189966">
    <property type="component" value="Unassembled WGS sequence"/>
</dbReference>
<gene>
    <name evidence="2" type="primary">pglA_1</name>
    <name evidence="2" type="ORF">CZ809_00432</name>
</gene>
<dbReference type="PANTHER" id="PTHR12526">
    <property type="entry name" value="GLYCOSYLTRANSFERASE"/>
    <property type="match status" value="1"/>
</dbReference>
<dbReference type="RefSeq" id="WP_080155797.1">
    <property type="nucleotide sequence ID" value="NZ_FUZI01000001.1"/>
</dbReference>
<feature type="domain" description="Glycosyltransferase subfamily 4-like N-terminal" evidence="1">
    <location>
        <begin position="12"/>
        <end position="156"/>
    </location>
</feature>
<dbReference type="AlphaFoldDB" id="A0A1T5HVY0"/>
<dbReference type="PANTHER" id="PTHR12526:SF638">
    <property type="entry name" value="SPORE COAT PROTEIN SA"/>
    <property type="match status" value="1"/>
</dbReference>
<dbReference type="GO" id="GO:0102335">
    <property type="term" value="F:N,N'-diacetylbacillosaminyl-diphospho-undecaprenol alpha-1,3-N-acetylgalactosaminyltransferase activity"/>
    <property type="evidence" value="ECO:0007669"/>
    <property type="project" value="UniProtKB-EC"/>
</dbReference>
<dbReference type="OrthoDB" id="9775208at2"/>
<dbReference type="Gene3D" id="3.40.50.2000">
    <property type="entry name" value="Glycogen Phosphorylase B"/>
    <property type="match status" value="2"/>
</dbReference>
<sequence>MQTKFLLIASFPDSILTFRGDLIKALQYQQLEIHVVAPDITRSLKNKLTEMGVVVHDIYLERTGTNPASDFKYLLSLYKLIKEIKPKYTLGYTIKPVIYGSLAAKLANVNNRFSLITGLGYAFTGEVSGKRQWLQKVLQTLYKVALTANKTVFFQNNDDKTLFEQLGLVNKQQNIIVVNGSGIDIDKFKAVDLPEVPSFLLIARLLGDKGVREYAQAAGMLHKQCPDIKCSLVGWIDNNPDAISQMELDEWVKSGAIEYLGRLSDVQSVIQDSSIYVLPSYREGTPRTVLEAMAMQRAIITTDAPGCRETVIDKENGLLVPVKDSHALYESMLYLVEHPEEVKRMAKASRLMAEDKFDVHKVNKVMLTGMGIIE</sequence>
<organism evidence="2 3">
    <name type="scientific">Photobacterium piscicola</name>
    <dbReference type="NCBI Taxonomy" id="1378299"/>
    <lineage>
        <taxon>Bacteria</taxon>
        <taxon>Pseudomonadati</taxon>
        <taxon>Pseudomonadota</taxon>
        <taxon>Gammaproteobacteria</taxon>
        <taxon>Vibrionales</taxon>
        <taxon>Vibrionaceae</taxon>
        <taxon>Photobacterium</taxon>
    </lineage>
</organism>
<accession>A0A1T5HVY0</accession>
<dbReference type="InterPro" id="IPR028098">
    <property type="entry name" value="Glyco_trans_4-like_N"/>
</dbReference>
<dbReference type="EMBL" id="FUZI01000001">
    <property type="protein sequence ID" value="SKC30955.1"/>
    <property type="molecule type" value="Genomic_DNA"/>
</dbReference>
<evidence type="ECO:0000259" key="1">
    <source>
        <dbReference type="Pfam" id="PF13477"/>
    </source>
</evidence>
<dbReference type="Pfam" id="PF13692">
    <property type="entry name" value="Glyco_trans_1_4"/>
    <property type="match status" value="1"/>
</dbReference>
<reference evidence="2 3" key="1">
    <citation type="submission" date="2017-02" db="EMBL/GenBank/DDBJ databases">
        <authorList>
            <person name="Peterson S.W."/>
        </authorList>
    </citation>
    <scope>NUCLEOTIDE SEQUENCE [LARGE SCALE GENOMIC DNA]</scope>
    <source>
        <strain evidence="3">type strain: NCCB 100098</strain>
    </source>
</reference>
<evidence type="ECO:0000313" key="3">
    <source>
        <dbReference type="Proteomes" id="UP000189966"/>
    </source>
</evidence>
<protein>
    <submittedName>
        <fullName evidence="2">N, N'-diacetylbacillosaminyl-diphospho-undecaprenol alpha-1,3-N-acetylgalactosaminyltransferase</fullName>
        <ecNumber evidence="2">2.4.1.290</ecNumber>
    </submittedName>
</protein>
<dbReference type="CDD" id="cd03808">
    <property type="entry name" value="GT4_CapM-like"/>
    <property type="match status" value="1"/>
</dbReference>
<name>A0A1T5HVY0_9GAMM</name>
<dbReference type="SUPFAM" id="SSF53756">
    <property type="entry name" value="UDP-Glycosyltransferase/glycogen phosphorylase"/>
    <property type="match status" value="1"/>
</dbReference>
<evidence type="ECO:0000313" key="2">
    <source>
        <dbReference type="EMBL" id="SKC30955.1"/>
    </source>
</evidence>
<dbReference type="Pfam" id="PF13477">
    <property type="entry name" value="Glyco_trans_4_2"/>
    <property type="match status" value="1"/>
</dbReference>